<evidence type="ECO:0000256" key="1">
    <source>
        <dbReference type="SAM" id="MobiDB-lite"/>
    </source>
</evidence>
<protein>
    <submittedName>
        <fullName evidence="2">Uncharacterized protein</fullName>
    </submittedName>
</protein>
<dbReference type="AlphaFoldDB" id="A0A9P3G8A4"/>
<dbReference type="EMBL" id="BPQB01000013">
    <property type="protein sequence ID" value="GJE89720.1"/>
    <property type="molecule type" value="Genomic_DNA"/>
</dbReference>
<organism evidence="2 3">
    <name type="scientific">Phanerochaete sordida</name>
    <dbReference type="NCBI Taxonomy" id="48140"/>
    <lineage>
        <taxon>Eukaryota</taxon>
        <taxon>Fungi</taxon>
        <taxon>Dikarya</taxon>
        <taxon>Basidiomycota</taxon>
        <taxon>Agaricomycotina</taxon>
        <taxon>Agaricomycetes</taxon>
        <taxon>Polyporales</taxon>
        <taxon>Phanerochaetaceae</taxon>
        <taxon>Phanerochaete</taxon>
    </lineage>
</organism>
<comment type="caution">
    <text evidence="2">The sequence shown here is derived from an EMBL/GenBank/DDBJ whole genome shotgun (WGS) entry which is preliminary data.</text>
</comment>
<proteinExistence type="predicted"/>
<sequence length="211" mass="22540">MLIFFFCVRRRRRQHAEPLDWEAVQTAGIFHGVLRTPRTPKTPPTPSSTGHGRAASPEMSQQSHTSQYALAPAARGQVTSPTGSARTTISPLLIVATSPRSETSYHTAEDADPFADPLAMARMRPPLPAASPTIRVSDTTLVDPNTRLSAFKNLGGEPKYGYEAKIPHDSLLLPPPALAPTTGGRSNRLSHGSLEETLPSPNGSVDTGCAI</sequence>
<feature type="region of interest" description="Disordered" evidence="1">
    <location>
        <begin position="173"/>
        <end position="211"/>
    </location>
</feature>
<dbReference type="Proteomes" id="UP000703269">
    <property type="component" value="Unassembled WGS sequence"/>
</dbReference>
<feature type="compositionally biased region" description="Polar residues" evidence="1">
    <location>
        <begin position="58"/>
        <end position="68"/>
    </location>
</feature>
<reference evidence="2 3" key="1">
    <citation type="submission" date="2021-08" db="EMBL/GenBank/DDBJ databases">
        <title>Draft Genome Sequence of Phanerochaete sordida strain YK-624.</title>
        <authorList>
            <person name="Mori T."/>
            <person name="Dohra H."/>
            <person name="Suzuki T."/>
            <person name="Kawagishi H."/>
            <person name="Hirai H."/>
        </authorList>
    </citation>
    <scope>NUCLEOTIDE SEQUENCE [LARGE SCALE GENOMIC DNA]</scope>
    <source>
        <strain evidence="2 3">YK-624</strain>
    </source>
</reference>
<evidence type="ECO:0000313" key="2">
    <source>
        <dbReference type="EMBL" id="GJE89720.1"/>
    </source>
</evidence>
<accession>A0A9P3G8A4</accession>
<feature type="region of interest" description="Disordered" evidence="1">
    <location>
        <begin position="32"/>
        <end position="85"/>
    </location>
</feature>
<keyword evidence="3" id="KW-1185">Reference proteome</keyword>
<evidence type="ECO:0000313" key="3">
    <source>
        <dbReference type="Proteomes" id="UP000703269"/>
    </source>
</evidence>
<dbReference type="OrthoDB" id="2790834at2759"/>
<gene>
    <name evidence="2" type="ORF">PsYK624_058260</name>
</gene>
<name>A0A9P3G8A4_9APHY</name>